<dbReference type="Gene3D" id="1.20.1560.10">
    <property type="entry name" value="ABC transporter type 1, transmembrane domain"/>
    <property type="match status" value="2"/>
</dbReference>
<dbReference type="SUPFAM" id="SSF52540">
    <property type="entry name" value="P-loop containing nucleoside triphosphate hydrolases"/>
    <property type="match status" value="2"/>
</dbReference>
<dbReference type="Pfam" id="PF00664">
    <property type="entry name" value="ABC_membrane"/>
    <property type="match status" value="2"/>
</dbReference>
<organism evidence="12 13">
    <name type="scientific">Phyllotreta striolata</name>
    <name type="common">Striped flea beetle</name>
    <name type="synonym">Crioceris striolata</name>
    <dbReference type="NCBI Taxonomy" id="444603"/>
    <lineage>
        <taxon>Eukaryota</taxon>
        <taxon>Metazoa</taxon>
        <taxon>Ecdysozoa</taxon>
        <taxon>Arthropoda</taxon>
        <taxon>Hexapoda</taxon>
        <taxon>Insecta</taxon>
        <taxon>Pterygota</taxon>
        <taxon>Neoptera</taxon>
        <taxon>Endopterygota</taxon>
        <taxon>Coleoptera</taxon>
        <taxon>Polyphaga</taxon>
        <taxon>Cucujiformia</taxon>
        <taxon>Chrysomeloidea</taxon>
        <taxon>Chrysomelidae</taxon>
        <taxon>Galerucinae</taxon>
        <taxon>Alticini</taxon>
        <taxon>Phyllotreta</taxon>
    </lineage>
</organism>
<evidence type="ECO:0000256" key="2">
    <source>
        <dbReference type="ARBA" id="ARBA00022448"/>
    </source>
</evidence>
<feature type="domain" description="ABC transporter" evidence="10">
    <location>
        <begin position="1017"/>
        <end position="1250"/>
    </location>
</feature>
<evidence type="ECO:0000256" key="9">
    <source>
        <dbReference type="SAM" id="Phobius"/>
    </source>
</evidence>
<dbReference type="InterPro" id="IPR011527">
    <property type="entry name" value="ABC1_TM_dom"/>
</dbReference>
<dbReference type="CDD" id="cd18580">
    <property type="entry name" value="ABC_6TM_ABCC_D2"/>
    <property type="match status" value="1"/>
</dbReference>
<dbReference type="PANTHER" id="PTHR24223:SF448">
    <property type="entry name" value="FI20146P1-RELATED"/>
    <property type="match status" value="1"/>
</dbReference>
<evidence type="ECO:0000256" key="4">
    <source>
        <dbReference type="ARBA" id="ARBA00022741"/>
    </source>
</evidence>
<dbReference type="EMBL" id="OU900100">
    <property type="protein sequence ID" value="CAG9863720.1"/>
    <property type="molecule type" value="Genomic_DNA"/>
</dbReference>
<dbReference type="Gene3D" id="3.40.50.300">
    <property type="entry name" value="P-loop containing nucleotide triphosphate hydrolases"/>
    <property type="match status" value="2"/>
</dbReference>
<comment type="subcellular location">
    <subcellularLocation>
        <location evidence="1">Membrane</location>
        <topology evidence="1">Multi-pass membrane protein</topology>
    </subcellularLocation>
</comment>
<dbReference type="FunFam" id="3.40.50.300:FF:000163">
    <property type="entry name" value="Multidrug resistance-associated protein member 4"/>
    <property type="match status" value="1"/>
</dbReference>
<evidence type="ECO:0000313" key="13">
    <source>
        <dbReference type="Proteomes" id="UP001153712"/>
    </source>
</evidence>
<keyword evidence="2" id="KW-0813">Transport</keyword>
<feature type="coiled-coil region" evidence="8">
    <location>
        <begin position="631"/>
        <end position="659"/>
    </location>
</feature>
<dbReference type="PANTHER" id="PTHR24223">
    <property type="entry name" value="ATP-BINDING CASSETTE SUB-FAMILY C"/>
    <property type="match status" value="1"/>
</dbReference>
<evidence type="ECO:0000256" key="1">
    <source>
        <dbReference type="ARBA" id="ARBA00004141"/>
    </source>
</evidence>
<evidence type="ECO:0000256" key="8">
    <source>
        <dbReference type="SAM" id="Coils"/>
    </source>
</evidence>
<dbReference type="InterPro" id="IPR044746">
    <property type="entry name" value="ABCC_6TM_D1"/>
</dbReference>
<feature type="transmembrane region" description="Helical" evidence="9">
    <location>
        <begin position="313"/>
        <end position="337"/>
    </location>
</feature>
<dbReference type="CDD" id="cd03244">
    <property type="entry name" value="ABCC_MRP_domain2"/>
    <property type="match status" value="1"/>
</dbReference>
<dbReference type="FunFam" id="1.20.1560.10:FF:000026">
    <property type="entry name" value="Multidrug resistance-associated protein lethal(2)03659"/>
    <property type="match status" value="1"/>
</dbReference>
<dbReference type="GO" id="GO:0140359">
    <property type="term" value="F:ABC-type transporter activity"/>
    <property type="evidence" value="ECO:0007669"/>
    <property type="project" value="InterPro"/>
</dbReference>
<feature type="transmembrane region" description="Helical" evidence="9">
    <location>
        <begin position="152"/>
        <end position="170"/>
    </location>
</feature>
<dbReference type="InterPro" id="IPR027417">
    <property type="entry name" value="P-loop_NTPase"/>
</dbReference>
<keyword evidence="5" id="KW-0067">ATP-binding</keyword>
<feature type="transmembrane region" description="Helical" evidence="9">
    <location>
        <begin position="206"/>
        <end position="224"/>
    </location>
</feature>
<evidence type="ECO:0000256" key="5">
    <source>
        <dbReference type="ARBA" id="ARBA00022840"/>
    </source>
</evidence>
<dbReference type="GO" id="GO:0016020">
    <property type="term" value="C:membrane"/>
    <property type="evidence" value="ECO:0007669"/>
    <property type="project" value="UniProtKB-SubCell"/>
</dbReference>
<feature type="transmembrane region" description="Helical" evidence="9">
    <location>
        <begin position="702"/>
        <end position="723"/>
    </location>
</feature>
<keyword evidence="6 9" id="KW-1133">Transmembrane helix</keyword>
<evidence type="ECO:0000313" key="12">
    <source>
        <dbReference type="EMBL" id="CAG9863720.1"/>
    </source>
</evidence>
<reference evidence="12" key="1">
    <citation type="submission" date="2022-01" db="EMBL/GenBank/DDBJ databases">
        <authorList>
            <person name="King R."/>
        </authorList>
    </citation>
    <scope>NUCLEOTIDE SEQUENCE</scope>
</reference>
<dbReference type="SUPFAM" id="SSF90123">
    <property type="entry name" value="ABC transporter transmembrane region"/>
    <property type="match status" value="2"/>
</dbReference>
<dbReference type="PROSITE" id="PS50893">
    <property type="entry name" value="ABC_TRANSPORTER_2"/>
    <property type="match status" value="2"/>
</dbReference>
<dbReference type="OrthoDB" id="6500128at2759"/>
<dbReference type="InterPro" id="IPR036640">
    <property type="entry name" value="ABC1_TM_sf"/>
</dbReference>
<dbReference type="InterPro" id="IPR003593">
    <property type="entry name" value="AAA+_ATPase"/>
</dbReference>
<keyword evidence="7 9" id="KW-0472">Membrane</keyword>
<dbReference type="SMART" id="SM00382">
    <property type="entry name" value="AAA"/>
    <property type="match status" value="2"/>
</dbReference>
<dbReference type="InterPro" id="IPR003439">
    <property type="entry name" value="ABC_transporter-like_ATP-bd"/>
</dbReference>
<evidence type="ECO:0000256" key="3">
    <source>
        <dbReference type="ARBA" id="ARBA00022692"/>
    </source>
</evidence>
<keyword evidence="13" id="KW-1185">Reference proteome</keyword>
<feature type="transmembrane region" description="Helical" evidence="9">
    <location>
        <begin position="841"/>
        <end position="860"/>
    </location>
</feature>
<protein>
    <submittedName>
        <fullName evidence="12">Uncharacterized protein</fullName>
    </submittedName>
</protein>
<dbReference type="Pfam" id="PF00005">
    <property type="entry name" value="ABC_tran"/>
    <property type="match status" value="2"/>
</dbReference>
<evidence type="ECO:0000256" key="7">
    <source>
        <dbReference type="ARBA" id="ARBA00023136"/>
    </source>
</evidence>
<dbReference type="InterPro" id="IPR044726">
    <property type="entry name" value="ABCC_6TM_D2"/>
</dbReference>
<dbReference type="GO" id="GO:0005524">
    <property type="term" value="F:ATP binding"/>
    <property type="evidence" value="ECO:0007669"/>
    <property type="project" value="UniProtKB-KW"/>
</dbReference>
<keyword evidence="3 9" id="KW-0812">Transmembrane</keyword>
<accession>A0A9N9TZP8</accession>
<evidence type="ECO:0000259" key="11">
    <source>
        <dbReference type="PROSITE" id="PS50929"/>
    </source>
</evidence>
<keyword evidence="8" id="KW-0175">Coiled coil</keyword>
<dbReference type="PROSITE" id="PS50929">
    <property type="entry name" value="ABC_TM1F"/>
    <property type="match status" value="2"/>
</dbReference>
<feature type="domain" description="ABC transporter" evidence="10">
    <location>
        <begin position="421"/>
        <end position="644"/>
    </location>
</feature>
<dbReference type="FunFam" id="3.40.50.300:FF:000482">
    <property type="entry name" value="Multidrug resistance-associated protein member 4"/>
    <property type="match status" value="1"/>
</dbReference>
<dbReference type="CDD" id="cd18579">
    <property type="entry name" value="ABC_6TM_ABCC_D1"/>
    <property type="match status" value="1"/>
</dbReference>
<dbReference type="InterPro" id="IPR050173">
    <property type="entry name" value="ABC_transporter_C-like"/>
</dbReference>
<dbReference type="Proteomes" id="UP001153712">
    <property type="component" value="Chromosome 7"/>
</dbReference>
<feature type="transmembrane region" description="Helical" evidence="9">
    <location>
        <begin position="743"/>
        <end position="765"/>
    </location>
</feature>
<feature type="transmembrane region" description="Helical" evidence="9">
    <location>
        <begin position="814"/>
        <end position="835"/>
    </location>
</feature>
<dbReference type="CDD" id="cd03250">
    <property type="entry name" value="ABCC_MRP_domain1"/>
    <property type="match status" value="1"/>
</dbReference>
<sequence length="1280" mass="145095">MDDTSREPHARESHPIDKNFISKLFFCWFVPFIIRGLKKEISEDNIYKTGNKFSSLFLSTKLQEAWDKELSENKPSLMRALLKVFKYDLITSALLRLSLDLLKLIQPILITLLITCFQTNKLKHNPTKIYMFSLALIAVTFLQVMFIHHNMLLVLTVGMKIRIATCALVYRKALRLSKSAIASTTIGQLVNLISNDVARFDVCCQFIHLLWLAPCEIVIVMVLLNWYVGWMGLVGCVFLLGFIPFQPYMAGLASRYRLKTAICTDERVRLMNDIISGIHVIKMYTWEKPFELLVERIRKLEMNQIRHISMIRAVMLSFTTVLSRLAVYICIVVLILGGYPLNAYFVFTVISFYSFLRNSVILLFPQAVIQVAEARISILRLQKFLMIEEIDADNRQVTMTSSLSDLLVTHPNIIEDSEIGINIKNAAVKWIVSSPDHLLKDVNFEASSNQLVALIGPVGGGKSTLLHLILKEVIPLRGEVEVNGSVSYASQEPWIFGGSIRQNIIFGQSFEPEKYRKVIRACALERDFNIFPYGDKTIVGERGATLSGGQKARVNLARAVYKDADIYLLDDPLAAVDVLVGKQLFNNCICGYLRSKCVVLVTHQVHYLNAANLIYLLEDGTIRTSSTFQTLQSYNKTFMELLETAKEEEQKRKEKLKSSSMDLHPGLTSHQELVKEHIAKGAIRKTVYRDYFLSGGHWIKSIGVLMAFFLSQFFASLIDVFLTSWVNSEQKGNKSSVFREHGLLIYTILMLILLFLAVVRAISFFKHSLKASERLHSDMLKKVLYSPMSFYNSNTSGRILNRFSKDIGSLDETIPLCMVDTITIGLTVLAVTIVIAIVNPWIMIPTLVIFIIMLFFKMAFLKTSRNIKRIEAITRSPIYTHLTASLQGITTIRAFGAEEILCKKFDDLQDNYTAASYLFLSASRGFGFWLDMHCLFYIALVVISLLFVQKESFSGNVGLSLTQAVTLAGMFQWGIRQWSELENQMTSVERVKEYSELPMEVDDYKTTIQNWPKSGKVVFRNVYLKYTPGGSYVLNNLNFEVKSGEKVGIVGRTGAGKSSIIQVLFRLLDFEGAIHIDDVDSKTIKLKQLRSKISIIPQEPLLFSGTLRRNVDPFNEHNDESLWKVLQEVDLKNAVAELPSGLDTTMSEGGLNFSLGQRQLLCLARAIIRNNKILILDEATANVDPTTDDIIQTTIREKFSDCTVFTIAHRLQSIMDSDKILVMDGGRAIEFDHPYELLVKKPNGIFYKLVKETDSVTFLNLLSIAEEHYFNTTNDDSFDL</sequence>
<evidence type="ECO:0000256" key="6">
    <source>
        <dbReference type="ARBA" id="ARBA00022989"/>
    </source>
</evidence>
<keyword evidence="4" id="KW-0547">Nucleotide-binding</keyword>
<feature type="transmembrane region" description="Helical" evidence="9">
    <location>
        <begin position="343"/>
        <end position="365"/>
    </location>
</feature>
<proteinExistence type="predicted"/>
<dbReference type="GO" id="GO:0016887">
    <property type="term" value="F:ATP hydrolysis activity"/>
    <property type="evidence" value="ECO:0007669"/>
    <property type="project" value="InterPro"/>
</dbReference>
<feature type="transmembrane region" description="Helical" evidence="9">
    <location>
        <begin position="129"/>
        <end position="146"/>
    </location>
</feature>
<feature type="domain" description="ABC transmembrane type-1" evidence="11">
    <location>
        <begin position="90"/>
        <end position="372"/>
    </location>
</feature>
<feature type="transmembrane region" description="Helical" evidence="9">
    <location>
        <begin position="926"/>
        <end position="947"/>
    </location>
</feature>
<dbReference type="AlphaFoldDB" id="A0A9N9TZP8"/>
<gene>
    <name evidence="12" type="ORF">PHYEVI_LOCUS10004</name>
</gene>
<evidence type="ECO:0000259" key="10">
    <source>
        <dbReference type="PROSITE" id="PS50893"/>
    </source>
</evidence>
<dbReference type="FunFam" id="1.20.1560.10:FF:000014">
    <property type="entry name" value="Multidrug resistance-associated protein member 4"/>
    <property type="match status" value="1"/>
</dbReference>
<feature type="transmembrane region" description="Helical" evidence="9">
    <location>
        <begin position="230"/>
        <end position="249"/>
    </location>
</feature>
<dbReference type="InterPro" id="IPR017871">
    <property type="entry name" value="ABC_transporter-like_CS"/>
</dbReference>
<name>A0A9N9TZP8_PHYSR</name>
<dbReference type="PROSITE" id="PS00211">
    <property type="entry name" value="ABC_TRANSPORTER_1"/>
    <property type="match status" value="2"/>
</dbReference>
<feature type="domain" description="ABC transmembrane type-1" evidence="11">
    <location>
        <begin position="702"/>
        <end position="983"/>
    </location>
</feature>